<proteinExistence type="predicted"/>
<dbReference type="PROSITE" id="PS51257">
    <property type="entry name" value="PROKAR_LIPOPROTEIN"/>
    <property type="match status" value="1"/>
</dbReference>
<dbReference type="PANTHER" id="PTHR31528">
    <property type="entry name" value="4-AMINO-5-HYDROXYMETHYL-2-METHYLPYRIMIDINE PHOSPHATE SYNTHASE THI11-RELATED"/>
    <property type="match status" value="1"/>
</dbReference>
<dbReference type="EMBL" id="JBHUHO010000032">
    <property type="protein sequence ID" value="MFD2116896.1"/>
    <property type="molecule type" value="Genomic_DNA"/>
</dbReference>
<protein>
    <submittedName>
        <fullName evidence="2">ABC transporter substrate-binding protein</fullName>
    </submittedName>
</protein>
<dbReference type="RefSeq" id="WP_377773501.1">
    <property type="nucleotide sequence ID" value="NZ_JBHUHO010000032.1"/>
</dbReference>
<keyword evidence="3" id="KW-1185">Reference proteome</keyword>
<evidence type="ECO:0000259" key="1">
    <source>
        <dbReference type="Pfam" id="PF09084"/>
    </source>
</evidence>
<dbReference type="Gene3D" id="3.40.190.10">
    <property type="entry name" value="Periplasmic binding protein-like II"/>
    <property type="match status" value="2"/>
</dbReference>
<accession>A0ABW4YME2</accession>
<dbReference type="InterPro" id="IPR027939">
    <property type="entry name" value="NMT1/THI5"/>
</dbReference>
<name>A0ABW4YME2_9BACL</name>
<dbReference type="Pfam" id="PF09084">
    <property type="entry name" value="NMT1"/>
    <property type="match status" value="1"/>
</dbReference>
<evidence type="ECO:0000313" key="2">
    <source>
        <dbReference type="EMBL" id="MFD2116896.1"/>
    </source>
</evidence>
<organism evidence="2 3">
    <name type="scientific">Paenibacillus yanchengensis</name>
    <dbReference type="NCBI Taxonomy" id="2035833"/>
    <lineage>
        <taxon>Bacteria</taxon>
        <taxon>Bacillati</taxon>
        <taxon>Bacillota</taxon>
        <taxon>Bacilli</taxon>
        <taxon>Bacillales</taxon>
        <taxon>Paenibacillaceae</taxon>
        <taxon>Paenibacillus</taxon>
    </lineage>
</organism>
<dbReference type="PANTHER" id="PTHR31528:SF3">
    <property type="entry name" value="THIAMINE BIOSYNTHESIS PROTEIN HI_0357-RELATED"/>
    <property type="match status" value="1"/>
</dbReference>
<gene>
    <name evidence="2" type="ORF">ACFSJH_14300</name>
</gene>
<reference evidence="3" key="1">
    <citation type="journal article" date="2019" name="Int. J. Syst. Evol. Microbiol.">
        <title>The Global Catalogue of Microorganisms (GCM) 10K type strain sequencing project: providing services to taxonomists for standard genome sequencing and annotation.</title>
        <authorList>
            <consortium name="The Broad Institute Genomics Platform"/>
            <consortium name="The Broad Institute Genome Sequencing Center for Infectious Disease"/>
            <person name="Wu L."/>
            <person name="Ma J."/>
        </authorList>
    </citation>
    <scope>NUCLEOTIDE SEQUENCE [LARGE SCALE GENOMIC DNA]</scope>
    <source>
        <strain evidence="3">GH52</strain>
    </source>
</reference>
<evidence type="ECO:0000313" key="3">
    <source>
        <dbReference type="Proteomes" id="UP001597362"/>
    </source>
</evidence>
<dbReference type="Proteomes" id="UP001597362">
    <property type="component" value="Unassembled WGS sequence"/>
</dbReference>
<feature type="domain" description="SsuA/THI5-like" evidence="1">
    <location>
        <begin position="59"/>
        <end position="272"/>
    </location>
</feature>
<dbReference type="SUPFAM" id="SSF53850">
    <property type="entry name" value="Periplasmic binding protein-like II"/>
    <property type="match status" value="1"/>
</dbReference>
<comment type="caution">
    <text evidence="2">The sequence shown here is derived from an EMBL/GenBank/DDBJ whole genome shotgun (WGS) entry which is preliminary data.</text>
</comment>
<sequence>MTHKKRSWRNSYIVLLLVSILVVAGCGSGKNNEAGTENEVTDNPTELQKVQLVLDYTPNTNHTGLYVARDNGYFAEQGLEVEIIAPGESGASAVVAAGTVPFGIGYQEAVTQARIAGLPLVSLAAIIQHNTSGFASPKEKGIDSPKKFEGMRYGGWGDPVDQAVIEALMKAEQADFSKVDLLSIGDGDFFAAVKRDIDFAWIFYAWTGIEAELRGVDLNMIYLTDYTDKLDYYTPLVMTNEKMIAEQPETVKAFVAAVAKGYQYAIDQPTEAAEVLIKAVPELDAELVRASQAWLSPRYQDDAPRWGEQKLSVWENYAEWMLDSGLLDSSLEAEKAFTNDFLPAAK</sequence>
<dbReference type="InterPro" id="IPR015168">
    <property type="entry name" value="SsuA/THI5"/>
</dbReference>